<evidence type="ECO:0000313" key="1">
    <source>
        <dbReference type="EMBL" id="CDW60406.1"/>
    </source>
</evidence>
<dbReference type="AlphaFoldDB" id="A0A077ZJ17"/>
<dbReference type="OrthoDB" id="6880243at2759"/>
<dbReference type="Proteomes" id="UP000030665">
    <property type="component" value="Unassembled WGS sequence"/>
</dbReference>
<dbReference type="EMBL" id="HG807073">
    <property type="protein sequence ID" value="CDW60406.1"/>
    <property type="molecule type" value="Genomic_DNA"/>
</dbReference>
<keyword evidence="2" id="KW-1185">Reference proteome</keyword>
<protein>
    <submittedName>
        <fullName evidence="1">Uncharacterized protein</fullName>
    </submittedName>
</protein>
<reference evidence="1" key="1">
    <citation type="submission" date="2014-01" db="EMBL/GenBank/DDBJ databases">
        <authorList>
            <person name="Aslett M."/>
        </authorList>
    </citation>
    <scope>NUCLEOTIDE SEQUENCE</scope>
</reference>
<gene>
    <name evidence="1" type="ORF">TTRE_0000878301</name>
</gene>
<accession>A0A077ZJ17</accession>
<organism evidence="1 2">
    <name type="scientific">Trichuris trichiura</name>
    <name type="common">Whipworm</name>
    <name type="synonym">Trichocephalus trichiurus</name>
    <dbReference type="NCBI Taxonomy" id="36087"/>
    <lineage>
        <taxon>Eukaryota</taxon>
        <taxon>Metazoa</taxon>
        <taxon>Ecdysozoa</taxon>
        <taxon>Nematoda</taxon>
        <taxon>Enoplea</taxon>
        <taxon>Dorylaimia</taxon>
        <taxon>Trichinellida</taxon>
        <taxon>Trichuridae</taxon>
        <taxon>Trichuris</taxon>
    </lineage>
</organism>
<reference evidence="1" key="2">
    <citation type="submission" date="2014-03" db="EMBL/GenBank/DDBJ databases">
        <title>The whipworm genome and dual-species transcriptomics of an intimate host-pathogen interaction.</title>
        <authorList>
            <person name="Foth B.J."/>
            <person name="Tsai I.J."/>
            <person name="Reid A.J."/>
            <person name="Bancroft A.J."/>
            <person name="Nichol S."/>
            <person name="Tracey A."/>
            <person name="Holroyd N."/>
            <person name="Cotton J.A."/>
            <person name="Stanley E.J."/>
            <person name="Zarowiecki M."/>
            <person name="Liu J.Z."/>
            <person name="Huckvale T."/>
            <person name="Cooper P.J."/>
            <person name="Grencis R.K."/>
            <person name="Berriman M."/>
        </authorList>
    </citation>
    <scope>NUCLEOTIDE SEQUENCE [LARGE SCALE GENOMIC DNA]</scope>
</reference>
<sequence length="213" mass="24002">MLWTLYFGSILPGIRDEEDHVELRPDSPTPEVEIEGVNFEDFVSMDDELATSTEPDPQAIFQSILAEVGLSPEDDVEEESENETEMVQKLKEEDVGRVLLQLKCFAAEKCPKMLSAVAIAESALGAYVCTECGFSAVTELLSSKRSRLDIVNRGDLRLMVTKMQRNIDNLLVLHQGRLSENFENLMTYRLRHVLPSSQPAGPKLSDQNWGHYR</sequence>
<evidence type="ECO:0000313" key="2">
    <source>
        <dbReference type="Proteomes" id="UP000030665"/>
    </source>
</evidence>
<name>A0A077ZJ17_TRITR</name>
<proteinExistence type="predicted"/>